<reference evidence="1 2" key="1">
    <citation type="submission" date="2021-07" db="EMBL/GenBank/DDBJ databases">
        <title>The Aristolochia fimbriata genome: insights into angiosperm evolution, floral development and chemical biosynthesis.</title>
        <authorList>
            <person name="Jiao Y."/>
        </authorList>
    </citation>
    <scope>NUCLEOTIDE SEQUENCE [LARGE SCALE GENOMIC DNA]</scope>
    <source>
        <strain evidence="1">IBCAS-2021</strain>
        <tissue evidence="1">Leaf</tissue>
    </source>
</reference>
<name>A0AAV7DZH1_ARIFI</name>
<dbReference type="AlphaFoldDB" id="A0AAV7DZH1"/>
<proteinExistence type="predicted"/>
<gene>
    <name evidence="1" type="ORF">H6P81_017415</name>
</gene>
<protein>
    <submittedName>
        <fullName evidence="1">Uncharacterized protein</fullName>
    </submittedName>
</protein>
<sequence>MEKMRAGSLRNRQLLLLRSFKFFKANGATLPLSNLTQLLQLHIRRNYYFHRRRRRRYYVAYSMRNENLHVDGGVEPVVPPQVGFVRFARDELAESAEEPIMGDGADPEVVLVGGSRDGGRPSSPLSSAFPLSQLFSTLAVPLETFGKSTPMLS</sequence>
<keyword evidence="2" id="KW-1185">Reference proteome</keyword>
<evidence type="ECO:0000313" key="2">
    <source>
        <dbReference type="Proteomes" id="UP000825729"/>
    </source>
</evidence>
<accession>A0AAV7DZH1</accession>
<comment type="caution">
    <text evidence="1">The sequence shown here is derived from an EMBL/GenBank/DDBJ whole genome shotgun (WGS) entry which is preliminary data.</text>
</comment>
<dbReference type="Proteomes" id="UP000825729">
    <property type="component" value="Unassembled WGS sequence"/>
</dbReference>
<evidence type="ECO:0000313" key="1">
    <source>
        <dbReference type="EMBL" id="KAG9441561.1"/>
    </source>
</evidence>
<dbReference type="EMBL" id="JAINDJ010000007">
    <property type="protein sequence ID" value="KAG9441561.1"/>
    <property type="molecule type" value="Genomic_DNA"/>
</dbReference>
<organism evidence="1 2">
    <name type="scientific">Aristolochia fimbriata</name>
    <name type="common">White veined hardy Dutchman's pipe vine</name>
    <dbReference type="NCBI Taxonomy" id="158543"/>
    <lineage>
        <taxon>Eukaryota</taxon>
        <taxon>Viridiplantae</taxon>
        <taxon>Streptophyta</taxon>
        <taxon>Embryophyta</taxon>
        <taxon>Tracheophyta</taxon>
        <taxon>Spermatophyta</taxon>
        <taxon>Magnoliopsida</taxon>
        <taxon>Magnoliidae</taxon>
        <taxon>Piperales</taxon>
        <taxon>Aristolochiaceae</taxon>
        <taxon>Aristolochia</taxon>
    </lineage>
</organism>